<dbReference type="PANTHER" id="PTHR43547">
    <property type="entry name" value="TWO-COMPONENT HISTIDINE KINASE"/>
    <property type="match status" value="1"/>
</dbReference>
<evidence type="ECO:0000256" key="1">
    <source>
        <dbReference type="ARBA" id="ARBA00000085"/>
    </source>
</evidence>
<evidence type="ECO:0000256" key="2">
    <source>
        <dbReference type="ARBA" id="ARBA00004236"/>
    </source>
</evidence>
<dbReference type="InterPro" id="IPR003594">
    <property type="entry name" value="HATPase_dom"/>
</dbReference>
<keyword evidence="9" id="KW-0418">Kinase</keyword>
<dbReference type="Gene3D" id="1.10.287.130">
    <property type="match status" value="2"/>
</dbReference>
<comment type="caution">
    <text evidence="18">The sequence shown here is derived from an EMBL/GenBank/DDBJ whole genome shotgun (WGS) entry which is preliminary data.</text>
</comment>
<keyword evidence="8" id="KW-0547">Nucleotide-binding</keyword>
<dbReference type="SUPFAM" id="SSF55874">
    <property type="entry name" value="ATPase domain of HSP90 chaperone/DNA topoisomerase II/histidine kinase"/>
    <property type="match status" value="2"/>
</dbReference>
<evidence type="ECO:0000256" key="11">
    <source>
        <dbReference type="ARBA" id="ARBA00023012"/>
    </source>
</evidence>
<evidence type="ECO:0000256" key="7">
    <source>
        <dbReference type="ARBA" id="ARBA00022679"/>
    </source>
</evidence>
<dbReference type="FunFam" id="1.10.287.130:FF:000001">
    <property type="entry name" value="Two-component sensor histidine kinase"/>
    <property type="match status" value="1"/>
</dbReference>
<feature type="transmembrane region" description="Helical" evidence="15">
    <location>
        <begin position="83"/>
        <end position="105"/>
    </location>
</feature>
<dbReference type="CDD" id="cd00082">
    <property type="entry name" value="HisKA"/>
    <property type="match status" value="2"/>
</dbReference>
<keyword evidence="14" id="KW-0175">Coiled coil</keyword>
<dbReference type="InterPro" id="IPR036890">
    <property type="entry name" value="HATPase_C_sf"/>
</dbReference>
<feature type="transmembrane region" description="Helical" evidence="15">
    <location>
        <begin position="56"/>
        <end position="76"/>
    </location>
</feature>
<organism evidence="18 19">
    <name type="scientific">Roseimicrobium gellanilyticum</name>
    <dbReference type="NCBI Taxonomy" id="748857"/>
    <lineage>
        <taxon>Bacteria</taxon>
        <taxon>Pseudomonadati</taxon>
        <taxon>Verrucomicrobiota</taxon>
        <taxon>Verrucomicrobiia</taxon>
        <taxon>Verrucomicrobiales</taxon>
        <taxon>Verrucomicrobiaceae</taxon>
        <taxon>Roseimicrobium</taxon>
    </lineage>
</organism>
<dbReference type="OrthoDB" id="9809348at2"/>
<feature type="domain" description="Histidine kinase" evidence="16">
    <location>
        <begin position="666"/>
        <end position="885"/>
    </location>
</feature>
<dbReference type="FunFam" id="3.30.565.10:FF:000023">
    <property type="entry name" value="PAS domain-containing sensor histidine kinase"/>
    <property type="match status" value="1"/>
</dbReference>
<gene>
    <name evidence="18" type="ORF">DES53_104219</name>
</gene>
<evidence type="ECO:0000256" key="12">
    <source>
        <dbReference type="ARBA" id="ARBA00023136"/>
    </source>
</evidence>
<dbReference type="EC" id="2.7.13.3" evidence="4"/>
<evidence type="ECO:0000256" key="5">
    <source>
        <dbReference type="ARBA" id="ARBA00022475"/>
    </source>
</evidence>
<dbReference type="InterPro" id="IPR003661">
    <property type="entry name" value="HisK_dim/P_dom"/>
</dbReference>
<keyword evidence="12 15" id="KW-0472">Membrane</keyword>
<evidence type="ECO:0000256" key="14">
    <source>
        <dbReference type="SAM" id="Coils"/>
    </source>
</evidence>
<feature type="transmembrane region" description="Helical" evidence="15">
    <location>
        <begin position="136"/>
        <end position="155"/>
    </location>
</feature>
<feature type="coiled-coil region" evidence="14">
    <location>
        <begin position="623"/>
        <end position="650"/>
    </location>
</feature>
<dbReference type="Gene3D" id="3.40.50.2300">
    <property type="match status" value="1"/>
</dbReference>
<keyword evidence="19" id="KW-1185">Reference proteome</keyword>
<comment type="catalytic activity">
    <reaction evidence="1">
        <text>ATP + protein L-histidine = ADP + protein N-phospho-L-histidine.</text>
        <dbReference type="EC" id="2.7.13.3"/>
    </reaction>
</comment>
<evidence type="ECO:0000313" key="19">
    <source>
        <dbReference type="Proteomes" id="UP000253426"/>
    </source>
</evidence>
<evidence type="ECO:0000256" key="10">
    <source>
        <dbReference type="ARBA" id="ARBA00022840"/>
    </source>
</evidence>
<dbReference type="Pfam" id="PF00512">
    <property type="entry name" value="HisKA"/>
    <property type="match status" value="1"/>
</dbReference>
<evidence type="ECO:0000256" key="6">
    <source>
        <dbReference type="ARBA" id="ARBA00022553"/>
    </source>
</evidence>
<dbReference type="InterPro" id="IPR011006">
    <property type="entry name" value="CheY-like_superfamily"/>
</dbReference>
<dbReference type="SUPFAM" id="SSF47384">
    <property type="entry name" value="Homodimeric domain of signal transducing histidine kinase"/>
    <property type="match status" value="2"/>
</dbReference>
<evidence type="ECO:0000256" key="8">
    <source>
        <dbReference type="ARBA" id="ARBA00022741"/>
    </source>
</evidence>
<dbReference type="GO" id="GO:0000155">
    <property type="term" value="F:phosphorelay sensor kinase activity"/>
    <property type="evidence" value="ECO:0007669"/>
    <property type="project" value="InterPro"/>
</dbReference>
<proteinExistence type="predicted"/>
<feature type="transmembrane region" description="Helical" evidence="15">
    <location>
        <begin position="167"/>
        <end position="187"/>
    </location>
</feature>
<keyword evidence="10" id="KW-0067">ATP-binding</keyword>
<dbReference type="EMBL" id="QNRR01000004">
    <property type="protein sequence ID" value="RBP44399.1"/>
    <property type="molecule type" value="Genomic_DNA"/>
</dbReference>
<sequence>MANVSIEPHAGLQNSFDAYERPIRIRNYKLGCILAATFMPLGASVDILVYGQEAMWQWLPIRFLTSGIVMLLWLILHLKPEIPFYRLVGIMAMFVPALCMCWIIYSKDGAVSPYYAALNLVMLGSGIVMRWPLVDSVAILLLTLTAYGIASLAHGTISDWSIFYNNVYFLLLTGAIIVAGTWQYNAVRRSEFDLRYRLDQNREELERTNQKLREMDEVKSRFFANISHELRTPLTLLIAPLEAMLSPKPKSDTEQKELLDTMHGNAMRLLKLINDLLDLVRLESGRVQVKEHRVMVKEFVEGIGTAVRAMAKDKRIRLETHVDPTLGAAKLDSEKLERISLNLLSNAMKFTAAGGKVEFNATRDGDWVEFDVRDTGMGIDAAQLPHIFDRFWQADTSSQRKFQGMGIGLALVKELAEAQGGTVKATSEVGRGTTMSVRLPYVDAPEELEEPPMVETPDDLEMGGNGTTQEWISGLYRRAEMFPAITSLQASLRPIETGIGRSRKPKLLIADDEPDMLRFLKSQLTANFEVLEAVDGLQAVEKAAQFLPDIILSDMMMPEKDGLQVCRELRERVSTRSIPIVLLTARADEKTKMDCLQAGASDFLGKPFSLTEISVRLKNLVDSHLYQRELAVQKQQLEAALEQVKETEVLMVRNEKLAALGRMSAGLIHEINNPLNYASQGLHLLGQVTDMLPESERADFADTLKDVHDGVKRVARIISDLRGFTRMTHETSQVFEFKPVAETVLRFFSHEWKDGIAAEIHVPEGMEVRGDSNQIVQVLVNLVQNSIDAMRTKQYPDGESPLISISAAPAGSKVMVTLRDNGPGISEEIRNKVFDPFFTTKDVGSGMGLGLSICHRIVSEHGGRIDVRSQPGVFTEFELEFPSPDARGTFE</sequence>
<dbReference type="InterPro" id="IPR001789">
    <property type="entry name" value="Sig_transdc_resp-reg_receiver"/>
</dbReference>
<feature type="domain" description="Histidine kinase" evidence="16">
    <location>
        <begin position="225"/>
        <end position="443"/>
    </location>
</feature>
<accession>A0A366HMM7</accession>
<evidence type="ECO:0000256" key="4">
    <source>
        <dbReference type="ARBA" id="ARBA00012438"/>
    </source>
</evidence>
<dbReference type="PROSITE" id="PS50110">
    <property type="entry name" value="RESPONSE_REGULATORY"/>
    <property type="match status" value="1"/>
</dbReference>
<evidence type="ECO:0000259" key="17">
    <source>
        <dbReference type="PROSITE" id="PS50110"/>
    </source>
</evidence>
<protein>
    <recommendedName>
        <fullName evidence="4">histidine kinase</fullName>
        <ecNumber evidence="4">2.7.13.3</ecNumber>
    </recommendedName>
</protein>
<evidence type="ECO:0000256" key="15">
    <source>
        <dbReference type="SAM" id="Phobius"/>
    </source>
</evidence>
<keyword evidence="11" id="KW-0902">Two-component regulatory system</keyword>
<dbReference type="SMART" id="SM00388">
    <property type="entry name" value="HisKA"/>
    <property type="match status" value="2"/>
</dbReference>
<evidence type="ECO:0000256" key="13">
    <source>
        <dbReference type="PROSITE-ProRule" id="PRU00169"/>
    </source>
</evidence>
<dbReference type="Pfam" id="PF02518">
    <property type="entry name" value="HATPase_c"/>
    <property type="match status" value="2"/>
</dbReference>
<keyword evidence="15" id="KW-1133">Transmembrane helix</keyword>
<dbReference type="GO" id="GO:0005886">
    <property type="term" value="C:plasma membrane"/>
    <property type="evidence" value="ECO:0007669"/>
    <property type="project" value="UniProtKB-SubCell"/>
</dbReference>
<dbReference type="SMART" id="SM00448">
    <property type="entry name" value="REC"/>
    <property type="match status" value="1"/>
</dbReference>
<name>A0A366HMM7_9BACT</name>
<dbReference type="InterPro" id="IPR036097">
    <property type="entry name" value="HisK_dim/P_sf"/>
</dbReference>
<dbReference type="Pfam" id="PF00072">
    <property type="entry name" value="Response_reg"/>
    <property type="match status" value="1"/>
</dbReference>
<dbReference type="InterPro" id="IPR005467">
    <property type="entry name" value="His_kinase_dom"/>
</dbReference>
<feature type="modified residue" description="4-aspartylphosphate" evidence="13">
    <location>
        <position position="554"/>
    </location>
</feature>
<dbReference type="PROSITE" id="PS50109">
    <property type="entry name" value="HIS_KIN"/>
    <property type="match status" value="2"/>
</dbReference>
<dbReference type="SUPFAM" id="SSF52172">
    <property type="entry name" value="CheY-like"/>
    <property type="match status" value="1"/>
</dbReference>
<evidence type="ECO:0000256" key="9">
    <source>
        <dbReference type="ARBA" id="ARBA00022777"/>
    </source>
</evidence>
<evidence type="ECO:0000313" key="18">
    <source>
        <dbReference type="EMBL" id="RBP44399.1"/>
    </source>
</evidence>
<evidence type="ECO:0000256" key="3">
    <source>
        <dbReference type="ARBA" id="ARBA00004314"/>
    </source>
</evidence>
<feature type="domain" description="Response regulatory" evidence="17">
    <location>
        <begin position="506"/>
        <end position="621"/>
    </location>
</feature>
<dbReference type="Proteomes" id="UP000253426">
    <property type="component" value="Unassembled WGS sequence"/>
</dbReference>
<keyword evidence="5" id="KW-1003">Cell membrane</keyword>
<comment type="subcellular location">
    <subcellularLocation>
        <location evidence="2">Cell membrane</location>
    </subcellularLocation>
    <subcellularLocation>
        <location evidence="3">Membrane raft</location>
        <topology evidence="3">Multi-pass membrane protein</topology>
    </subcellularLocation>
</comment>
<evidence type="ECO:0000259" key="16">
    <source>
        <dbReference type="PROSITE" id="PS50109"/>
    </source>
</evidence>
<keyword evidence="15" id="KW-0812">Transmembrane</keyword>
<dbReference type="InterPro" id="IPR004358">
    <property type="entry name" value="Sig_transdc_His_kin-like_C"/>
</dbReference>
<reference evidence="18 19" key="1">
    <citation type="submission" date="2018-06" db="EMBL/GenBank/DDBJ databases">
        <title>Genomic Encyclopedia of Type Strains, Phase IV (KMG-IV): sequencing the most valuable type-strain genomes for metagenomic binning, comparative biology and taxonomic classification.</title>
        <authorList>
            <person name="Goeker M."/>
        </authorList>
    </citation>
    <scope>NUCLEOTIDE SEQUENCE [LARGE SCALE GENOMIC DNA]</scope>
    <source>
        <strain evidence="18 19">DSM 25532</strain>
    </source>
</reference>
<keyword evidence="6 13" id="KW-0597">Phosphoprotein</keyword>
<dbReference type="GO" id="GO:0005524">
    <property type="term" value="F:ATP binding"/>
    <property type="evidence" value="ECO:0007669"/>
    <property type="project" value="UniProtKB-KW"/>
</dbReference>
<feature type="transmembrane region" description="Helical" evidence="15">
    <location>
        <begin position="30"/>
        <end position="50"/>
    </location>
</feature>
<dbReference type="AlphaFoldDB" id="A0A366HMM7"/>
<dbReference type="PRINTS" id="PR00344">
    <property type="entry name" value="BCTRLSENSOR"/>
</dbReference>
<dbReference type="GO" id="GO:0045121">
    <property type="term" value="C:membrane raft"/>
    <property type="evidence" value="ECO:0007669"/>
    <property type="project" value="UniProtKB-SubCell"/>
</dbReference>
<dbReference type="Gene3D" id="3.30.565.10">
    <property type="entry name" value="Histidine kinase-like ATPase, C-terminal domain"/>
    <property type="match status" value="2"/>
</dbReference>
<dbReference type="PANTHER" id="PTHR43547:SF2">
    <property type="entry name" value="HYBRID SIGNAL TRANSDUCTION HISTIDINE KINASE C"/>
    <property type="match status" value="1"/>
</dbReference>
<keyword evidence="7" id="KW-0808">Transferase</keyword>
<dbReference type="SMART" id="SM00387">
    <property type="entry name" value="HATPase_c"/>
    <property type="match status" value="2"/>
</dbReference>